<evidence type="ECO:0000256" key="1">
    <source>
        <dbReference type="ARBA" id="ARBA00004141"/>
    </source>
</evidence>
<dbReference type="CTD" id="9945279"/>
<evidence type="ECO:0000313" key="8">
    <source>
        <dbReference type="EMBL" id="EFO20635.1"/>
    </source>
</evidence>
<dbReference type="EMBL" id="JH712067">
    <property type="protein sequence ID" value="EFO20635.1"/>
    <property type="molecule type" value="Genomic_DNA"/>
</dbReference>
<dbReference type="WBParaSite" id="EN70_4612">
    <property type="protein sequence ID" value="EN70_4612"/>
    <property type="gene ID" value="EN70_4612"/>
</dbReference>
<dbReference type="KEGG" id="loa:LOAG_07857"/>
<keyword evidence="6" id="KW-0325">Glycoprotein</keyword>
<evidence type="ECO:0000256" key="3">
    <source>
        <dbReference type="ARBA" id="ARBA00022692"/>
    </source>
</evidence>
<reference evidence="8 9" key="1">
    <citation type="submission" date="2012-04" db="EMBL/GenBank/DDBJ databases">
        <title>The Genome Sequence of Loa loa.</title>
        <authorList>
            <consortium name="The Broad Institute Genome Sequencing Platform"/>
            <consortium name="Broad Institute Genome Sequencing Center for Infectious Disease"/>
            <person name="Nutman T.B."/>
            <person name="Fink D.L."/>
            <person name="Russ C."/>
            <person name="Young S."/>
            <person name="Zeng Q."/>
            <person name="Gargeya S."/>
            <person name="Alvarado L."/>
            <person name="Berlin A."/>
            <person name="Chapman S.B."/>
            <person name="Chen Z."/>
            <person name="Freedman E."/>
            <person name="Gellesch M."/>
            <person name="Goldberg J."/>
            <person name="Griggs A."/>
            <person name="Gujja S."/>
            <person name="Heilman E.R."/>
            <person name="Heiman D."/>
            <person name="Howarth C."/>
            <person name="Mehta T."/>
            <person name="Neiman D."/>
            <person name="Pearson M."/>
            <person name="Roberts A."/>
            <person name="Saif S."/>
            <person name="Shea T."/>
            <person name="Shenoy N."/>
            <person name="Sisk P."/>
            <person name="Stolte C."/>
            <person name="Sykes S."/>
            <person name="White J."/>
            <person name="Yandava C."/>
            <person name="Haas B."/>
            <person name="Henn M.R."/>
            <person name="Nusbaum C."/>
            <person name="Birren B."/>
        </authorList>
    </citation>
    <scope>NUCLEOTIDE SEQUENCE [LARGE SCALE GENOMIC DNA]</scope>
</reference>
<evidence type="ECO:0000256" key="6">
    <source>
        <dbReference type="ARBA" id="ARBA00023180"/>
    </source>
</evidence>
<accession>A0A1I7VNU4</accession>
<dbReference type="Pfam" id="PF10204">
    <property type="entry name" value="DuoxA"/>
    <property type="match status" value="1"/>
</dbReference>
<dbReference type="OMA" id="CESNSML"/>
<evidence type="ECO:0000256" key="7">
    <source>
        <dbReference type="SAM" id="Phobius"/>
    </source>
</evidence>
<dbReference type="InterPro" id="IPR018469">
    <property type="entry name" value="Dual_oxidase_maturation_fac"/>
</dbReference>
<keyword evidence="4 7" id="KW-1133">Transmembrane helix</keyword>
<evidence type="ECO:0000256" key="4">
    <source>
        <dbReference type="ARBA" id="ARBA00022989"/>
    </source>
</evidence>
<dbReference type="RefSeq" id="XP_003143438.1">
    <property type="nucleotide sequence ID" value="XM_003143390.1"/>
</dbReference>
<proteinExistence type="inferred from homology"/>
<feature type="transmembrane region" description="Helical" evidence="7">
    <location>
        <begin position="51"/>
        <end position="77"/>
    </location>
</feature>
<dbReference type="OrthoDB" id="5845023at2759"/>
<dbReference type="PANTHER" id="PTHR31158">
    <property type="entry name" value="DUAL OXIDASE 2"/>
    <property type="match status" value="1"/>
</dbReference>
<protein>
    <submittedName>
        <fullName evidence="10">7TM_GPCR_Srx domain-containing protein</fullName>
    </submittedName>
</protein>
<dbReference type="GO" id="GO:0015031">
    <property type="term" value="P:protein transport"/>
    <property type="evidence" value="ECO:0007669"/>
    <property type="project" value="InterPro"/>
</dbReference>
<organism evidence="9 10">
    <name type="scientific">Loa loa</name>
    <name type="common">Eye worm</name>
    <name type="synonym">Filaria loa</name>
    <dbReference type="NCBI Taxonomy" id="7209"/>
    <lineage>
        <taxon>Eukaryota</taxon>
        <taxon>Metazoa</taxon>
        <taxon>Ecdysozoa</taxon>
        <taxon>Nematoda</taxon>
        <taxon>Chromadorea</taxon>
        <taxon>Rhabditida</taxon>
        <taxon>Spirurina</taxon>
        <taxon>Spiruromorpha</taxon>
        <taxon>Filarioidea</taxon>
        <taxon>Onchocercidae</taxon>
        <taxon>Loa</taxon>
    </lineage>
</organism>
<evidence type="ECO:0000256" key="5">
    <source>
        <dbReference type="ARBA" id="ARBA00023136"/>
    </source>
</evidence>
<dbReference type="PANTHER" id="PTHR31158:SF1">
    <property type="entry name" value="DOXA1 FACTOR-RELATED"/>
    <property type="match status" value="1"/>
</dbReference>
<feature type="transmembrane region" description="Helical" evidence="7">
    <location>
        <begin position="12"/>
        <end position="31"/>
    </location>
</feature>
<keyword evidence="3 7" id="KW-0812">Transmembrane</keyword>
<reference evidence="10" key="2">
    <citation type="submission" date="2016-11" db="UniProtKB">
        <authorList>
            <consortium name="WormBaseParasite"/>
        </authorList>
    </citation>
    <scope>IDENTIFICATION</scope>
</reference>
<dbReference type="GeneID" id="9945279"/>
<name>A0A1I7VNU4_LOALO</name>
<keyword evidence="5 7" id="KW-0472">Membrane</keyword>
<evidence type="ECO:0000313" key="9">
    <source>
        <dbReference type="Proteomes" id="UP000095285"/>
    </source>
</evidence>
<evidence type="ECO:0000256" key="2">
    <source>
        <dbReference type="ARBA" id="ARBA00009816"/>
    </source>
</evidence>
<accession>A0A1S0TV67</accession>
<comment type="similarity">
    <text evidence="2">Belongs to the DUOXA family.</text>
</comment>
<comment type="subcellular location">
    <subcellularLocation>
        <location evidence="1">Membrane</location>
        <topology evidence="1">Multi-pass membrane protein</topology>
    </subcellularLocation>
</comment>
<dbReference type="AlphaFoldDB" id="A0A1I7VNU4"/>
<dbReference type="GO" id="GO:0005789">
    <property type="term" value="C:endoplasmic reticulum membrane"/>
    <property type="evidence" value="ECO:0007669"/>
    <property type="project" value="InterPro"/>
</dbReference>
<evidence type="ECO:0000313" key="10">
    <source>
        <dbReference type="WBParaSite" id="EN70_4612"/>
    </source>
</evidence>
<dbReference type="Proteomes" id="UP000095285">
    <property type="component" value="Unassembled WGS sequence"/>
</dbReference>
<gene>
    <name evidence="8 10" type="ORF">LOAG_07857</name>
</gene>
<sequence length="147" mass="16480">MLCLVPHNFAKFVVIVGILILSADFVYYIFVPKNLQIRFPSPDGSMSILEFRLSTCFYTTLTAGITSLIYGGILVILQAKSLYTLRTFITCHADKQCCKVMKCESNSMLSLTPPSSTLTIPSEEATINLTRRDNVFTGMFFSPPERF</sequence>
<keyword evidence="9" id="KW-1185">Reference proteome</keyword>